<keyword evidence="8" id="KW-0547">Nucleotide-binding</keyword>
<dbReference type="PANTHER" id="PTHR10566:SF113">
    <property type="entry name" value="PROTEIN ACTIVITY OF BC1 COMPLEX KINASE 7, CHLOROPLASTIC"/>
    <property type="match status" value="1"/>
</dbReference>
<sequence length="522" mass="58092">MFKNIATLFRLIAIARVLARHDALAALEEQRLVPGRLAAIAIWSGRRLSKRNVKGRPGQKLAAALTELGPTFIKLGQFLSTRADLLGDQLAADLSHLQDQLPPFDGAEAKKIIESELDGDLDQLFLSFDPTPISAASIAQVHFAETLEGEPVAVKILRPGVEKSFRKDLKLFYSLATLLEKARPSLQRFKLHEVVSTFHDTVRLEMDLRMEAAGACELGDNFKGDFTYDTPDIDWERTAKRVLTMSRIEGISLDDRDALIAAGHDLEEILTTAAAIFFNQVFRDGFFHGDQHPGNMFVGDDGRIVAVDFGIMGRVDKTTRYFLADMLIALLQKDYLKLAQAHVTAGMIPANQSVETFAQALRSVCQPIMGKDLSSFSFAKMLGQMLHLAESFDMIIQPHLLLLQKNMVMAEGISRGLDESLNLWTISQPLVEEWVVKNRGPEARIKEGLSTLTDSIETLPRLITNLETASEMFSQKGLRLHSKTIQDFHQESSGTAKWAFIVAIASFTFSIGFAVNFIFFYS</sequence>
<comment type="caution">
    <text evidence="15">The sequence shown here is derived from an EMBL/GenBank/DDBJ whole genome shotgun (WGS) entry which is preliminary data.</text>
</comment>
<keyword evidence="3" id="KW-1003">Cell membrane</keyword>
<evidence type="ECO:0000313" key="15">
    <source>
        <dbReference type="EMBL" id="MFD2205079.1"/>
    </source>
</evidence>
<evidence type="ECO:0000313" key="16">
    <source>
        <dbReference type="Proteomes" id="UP001597294"/>
    </source>
</evidence>
<dbReference type="PROSITE" id="PS50011">
    <property type="entry name" value="PROTEIN_KINASE_DOM"/>
    <property type="match status" value="1"/>
</dbReference>
<dbReference type="RefSeq" id="WP_380249278.1">
    <property type="nucleotide sequence ID" value="NZ_JBHUII010000001.1"/>
</dbReference>
<evidence type="ECO:0000256" key="10">
    <source>
        <dbReference type="ARBA" id="ARBA00022840"/>
    </source>
</evidence>
<evidence type="ECO:0000256" key="13">
    <source>
        <dbReference type="SAM" id="Phobius"/>
    </source>
</evidence>
<dbReference type="InterPro" id="IPR000719">
    <property type="entry name" value="Prot_kinase_dom"/>
</dbReference>
<keyword evidence="16" id="KW-1185">Reference proteome</keyword>
<accession>A0ABW5BJP8</accession>
<reference evidence="16" key="1">
    <citation type="journal article" date="2019" name="Int. J. Syst. Evol. Microbiol.">
        <title>The Global Catalogue of Microorganisms (GCM) 10K type strain sequencing project: providing services to taxonomists for standard genome sequencing and annotation.</title>
        <authorList>
            <consortium name="The Broad Institute Genomics Platform"/>
            <consortium name="The Broad Institute Genome Sequencing Center for Infectious Disease"/>
            <person name="Wu L."/>
            <person name="Ma J."/>
        </authorList>
    </citation>
    <scope>NUCLEOTIDE SEQUENCE [LARGE SCALE GENOMIC DNA]</scope>
    <source>
        <strain evidence="16">CGMCC 4.7192</strain>
    </source>
</reference>
<organism evidence="15 16">
    <name type="scientific">Kiloniella antarctica</name>
    <dbReference type="NCBI Taxonomy" id="1550907"/>
    <lineage>
        <taxon>Bacteria</taxon>
        <taxon>Pseudomonadati</taxon>
        <taxon>Pseudomonadota</taxon>
        <taxon>Alphaproteobacteria</taxon>
        <taxon>Rhodospirillales</taxon>
        <taxon>Kiloniellaceae</taxon>
        <taxon>Kiloniella</taxon>
    </lineage>
</organism>
<dbReference type="InterPro" id="IPR045308">
    <property type="entry name" value="UbiB_bact"/>
</dbReference>
<evidence type="ECO:0000256" key="6">
    <source>
        <dbReference type="ARBA" id="ARBA00022688"/>
    </source>
</evidence>
<dbReference type="InterPro" id="IPR010232">
    <property type="entry name" value="UbiB"/>
</dbReference>
<evidence type="ECO:0000256" key="12">
    <source>
        <dbReference type="ARBA" id="ARBA00023136"/>
    </source>
</evidence>
<dbReference type="Pfam" id="PF03109">
    <property type="entry name" value="ABC1"/>
    <property type="match status" value="1"/>
</dbReference>
<evidence type="ECO:0000256" key="2">
    <source>
        <dbReference type="ARBA" id="ARBA00009670"/>
    </source>
</evidence>
<keyword evidence="5" id="KW-0808">Transferase</keyword>
<dbReference type="EMBL" id="JBHUII010000001">
    <property type="protein sequence ID" value="MFD2205079.1"/>
    <property type="molecule type" value="Genomic_DNA"/>
</dbReference>
<dbReference type="NCBIfam" id="TIGR01982">
    <property type="entry name" value="UbiB"/>
    <property type="match status" value="1"/>
</dbReference>
<dbReference type="InterPro" id="IPR050154">
    <property type="entry name" value="UbiB_kinase"/>
</dbReference>
<keyword evidence="7 13" id="KW-0812">Transmembrane</keyword>
<name>A0ABW5BJP8_9PROT</name>
<keyword evidence="9" id="KW-0418">Kinase</keyword>
<keyword evidence="4" id="KW-0997">Cell inner membrane</keyword>
<dbReference type="InterPro" id="IPR004147">
    <property type="entry name" value="ABC1_dom"/>
</dbReference>
<evidence type="ECO:0000259" key="14">
    <source>
        <dbReference type="PROSITE" id="PS50011"/>
    </source>
</evidence>
<keyword evidence="10" id="KW-0067">ATP-binding</keyword>
<evidence type="ECO:0000256" key="5">
    <source>
        <dbReference type="ARBA" id="ARBA00022679"/>
    </source>
</evidence>
<feature type="transmembrane region" description="Helical" evidence="13">
    <location>
        <begin position="498"/>
        <end position="521"/>
    </location>
</feature>
<keyword evidence="12 13" id="KW-0472">Membrane</keyword>
<dbReference type="PANTHER" id="PTHR10566">
    <property type="entry name" value="CHAPERONE-ACTIVITY OF BC1 COMPLEX CABC1 -RELATED"/>
    <property type="match status" value="1"/>
</dbReference>
<gene>
    <name evidence="15" type="primary">ubiB</name>
    <name evidence="15" type="ORF">ACFSKO_05640</name>
</gene>
<evidence type="ECO:0000256" key="8">
    <source>
        <dbReference type="ARBA" id="ARBA00022741"/>
    </source>
</evidence>
<comment type="pathway">
    <text evidence="1">Cofactor biosynthesis; ubiquinone biosynthesis [regulation].</text>
</comment>
<dbReference type="InterPro" id="IPR011009">
    <property type="entry name" value="Kinase-like_dom_sf"/>
</dbReference>
<evidence type="ECO:0000256" key="9">
    <source>
        <dbReference type="ARBA" id="ARBA00022777"/>
    </source>
</evidence>
<dbReference type="CDD" id="cd13972">
    <property type="entry name" value="UbiB"/>
    <property type="match status" value="1"/>
</dbReference>
<evidence type="ECO:0000256" key="11">
    <source>
        <dbReference type="ARBA" id="ARBA00022989"/>
    </source>
</evidence>
<keyword evidence="6" id="KW-0831">Ubiquinone biosynthesis</keyword>
<dbReference type="SUPFAM" id="SSF56112">
    <property type="entry name" value="Protein kinase-like (PK-like)"/>
    <property type="match status" value="1"/>
</dbReference>
<evidence type="ECO:0000256" key="1">
    <source>
        <dbReference type="ARBA" id="ARBA00005020"/>
    </source>
</evidence>
<evidence type="ECO:0000256" key="3">
    <source>
        <dbReference type="ARBA" id="ARBA00022475"/>
    </source>
</evidence>
<keyword evidence="11 13" id="KW-1133">Transmembrane helix</keyword>
<dbReference type="Proteomes" id="UP001597294">
    <property type="component" value="Unassembled WGS sequence"/>
</dbReference>
<evidence type="ECO:0000256" key="7">
    <source>
        <dbReference type="ARBA" id="ARBA00022692"/>
    </source>
</evidence>
<comment type="similarity">
    <text evidence="2">Belongs to the protein kinase superfamily. ADCK protein kinase family.</text>
</comment>
<evidence type="ECO:0000256" key="4">
    <source>
        <dbReference type="ARBA" id="ARBA00022519"/>
    </source>
</evidence>
<feature type="domain" description="Protein kinase" evidence="14">
    <location>
        <begin position="110"/>
        <end position="522"/>
    </location>
</feature>
<protein>
    <submittedName>
        <fullName evidence="15">2-polyprenylphenol 6-hydroxylase</fullName>
    </submittedName>
</protein>
<proteinExistence type="inferred from homology"/>